<protein>
    <submittedName>
        <fullName evidence="8">Regulator of nonsense transcripts 1-like protein</fullName>
    </submittedName>
</protein>
<keyword evidence="5" id="KW-0067">ATP-binding</keyword>
<name>A0A5N5D0S6_9PEZI</name>
<dbReference type="Pfam" id="PF13087">
    <property type="entry name" value="AAA_12"/>
    <property type="match status" value="1"/>
</dbReference>
<accession>A0A5N5D0S6</accession>
<evidence type="ECO:0000256" key="5">
    <source>
        <dbReference type="ARBA" id="ARBA00022840"/>
    </source>
</evidence>
<dbReference type="GO" id="GO:0043139">
    <property type="term" value="F:5'-3' DNA helicase activity"/>
    <property type="evidence" value="ECO:0007669"/>
    <property type="project" value="TreeGrafter"/>
</dbReference>
<dbReference type="OrthoDB" id="6513042at2759"/>
<dbReference type="GO" id="GO:0005524">
    <property type="term" value="F:ATP binding"/>
    <property type="evidence" value="ECO:0007669"/>
    <property type="project" value="UniProtKB-KW"/>
</dbReference>
<evidence type="ECO:0000256" key="1">
    <source>
        <dbReference type="ARBA" id="ARBA00007913"/>
    </source>
</evidence>
<evidence type="ECO:0000256" key="3">
    <source>
        <dbReference type="ARBA" id="ARBA00022801"/>
    </source>
</evidence>
<dbReference type="InterPro" id="IPR041677">
    <property type="entry name" value="DNA2/NAM7_AAA_11"/>
</dbReference>
<dbReference type="Gene3D" id="3.40.50.300">
    <property type="entry name" value="P-loop containing nucleotide triphosphate hydrolases"/>
    <property type="match status" value="2"/>
</dbReference>
<reference evidence="8 9" key="1">
    <citation type="journal article" date="2019" name="Sci. Rep.">
        <title>A multi-omics analysis of the grapevine pathogen Lasiodiplodia theobromae reveals that temperature affects the expression of virulence- and pathogenicity-related genes.</title>
        <authorList>
            <person name="Felix C."/>
            <person name="Meneses R."/>
            <person name="Goncalves M.F.M."/>
            <person name="Tilleman L."/>
            <person name="Duarte A.S."/>
            <person name="Jorrin-Novo J.V."/>
            <person name="Van de Peer Y."/>
            <person name="Deforce D."/>
            <person name="Van Nieuwerburgh F."/>
            <person name="Esteves A.C."/>
            <person name="Alves A."/>
        </authorList>
    </citation>
    <scope>NUCLEOTIDE SEQUENCE [LARGE SCALE GENOMIC DNA]</scope>
    <source>
        <strain evidence="8 9">LA-SOL3</strain>
    </source>
</reference>
<dbReference type="AlphaFoldDB" id="A0A5N5D0S6"/>
<feature type="domain" description="DNA2/NAM7 helicase helicase" evidence="6">
    <location>
        <begin position="4"/>
        <end position="85"/>
    </location>
</feature>
<evidence type="ECO:0000313" key="9">
    <source>
        <dbReference type="Proteomes" id="UP000325902"/>
    </source>
</evidence>
<dbReference type="GO" id="GO:0016787">
    <property type="term" value="F:hydrolase activity"/>
    <property type="evidence" value="ECO:0007669"/>
    <property type="project" value="UniProtKB-KW"/>
</dbReference>
<feature type="domain" description="DNA2/NAM7 helicase-like C-terminal" evidence="7">
    <location>
        <begin position="99"/>
        <end position="295"/>
    </location>
</feature>
<evidence type="ECO:0000259" key="7">
    <source>
        <dbReference type="Pfam" id="PF13087"/>
    </source>
</evidence>
<keyword evidence="9" id="KW-1185">Reference proteome</keyword>
<dbReference type="Proteomes" id="UP000325902">
    <property type="component" value="Unassembled WGS sequence"/>
</dbReference>
<dbReference type="InterPro" id="IPR050534">
    <property type="entry name" value="Coronavir_polyprotein_1ab"/>
</dbReference>
<comment type="caution">
    <text evidence="8">The sequence shown here is derived from an EMBL/GenBank/DDBJ whole genome shotgun (WGS) entry which is preliminary data.</text>
</comment>
<evidence type="ECO:0000256" key="4">
    <source>
        <dbReference type="ARBA" id="ARBA00022806"/>
    </source>
</evidence>
<dbReference type="PANTHER" id="PTHR43788:SF8">
    <property type="entry name" value="DNA-BINDING PROTEIN SMUBP-2"/>
    <property type="match status" value="1"/>
</dbReference>
<gene>
    <name evidence="8" type="primary">Upf1</name>
    <name evidence="8" type="ORF">DBV05_g10352</name>
</gene>
<proteinExistence type="inferred from homology"/>
<dbReference type="CDD" id="cd18808">
    <property type="entry name" value="SF1_C_Upf1"/>
    <property type="match status" value="1"/>
</dbReference>
<dbReference type="SUPFAM" id="SSF52540">
    <property type="entry name" value="P-loop containing nucleoside triphosphate hydrolases"/>
    <property type="match status" value="1"/>
</dbReference>
<evidence type="ECO:0000259" key="6">
    <source>
        <dbReference type="Pfam" id="PF13086"/>
    </source>
</evidence>
<dbReference type="EMBL" id="VCHE01000115">
    <property type="protein sequence ID" value="KAB2570994.1"/>
    <property type="molecule type" value="Genomic_DNA"/>
</dbReference>
<evidence type="ECO:0000256" key="2">
    <source>
        <dbReference type="ARBA" id="ARBA00022741"/>
    </source>
</evidence>
<organism evidence="8 9">
    <name type="scientific">Lasiodiplodia theobromae</name>
    <dbReference type="NCBI Taxonomy" id="45133"/>
    <lineage>
        <taxon>Eukaryota</taxon>
        <taxon>Fungi</taxon>
        <taxon>Dikarya</taxon>
        <taxon>Ascomycota</taxon>
        <taxon>Pezizomycotina</taxon>
        <taxon>Dothideomycetes</taxon>
        <taxon>Dothideomycetes incertae sedis</taxon>
        <taxon>Botryosphaeriales</taxon>
        <taxon>Botryosphaeriaceae</taxon>
        <taxon>Lasiodiplodia</taxon>
    </lineage>
</organism>
<evidence type="ECO:0000313" key="8">
    <source>
        <dbReference type="EMBL" id="KAB2570994.1"/>
    </source>
</evidence>
<dbReference type="Pfam" id="PF13086">
    <property type="entry name" value="AAA_11"/>
    <property type="match status" value="1"/>
</dbReference>
<dbReference type="InterPro" id="IPR047187">
    <property type="entry name" value="SF1_C_Upf1"/>
</dbReference>
<comment type="similarity">
    <text evidence="1">Belongs to the DNA2/NAM7 helicase family.</text>
</comment>
<keyword evidence="4" id="KW-0347">Helicase</keyword>
<sequence length="376" mass="42857">MDKEQRANFTGTITELRKHVFEIMDVIVTTASNAGDAKPYEWVQPSMIFIYEAAQVPEPDSWSLFVFYAVDTPKILVGDMAQLKPPAHYENRFRQQFSLSLMGRFAMIGYPLVMLNEQHRMHSSIYKVVSTTFYDGKIRTAPGTDDNPLSQTFREYMQEYFKLPRNAALLNCVESVAECDAHSSVFNNTHVRLVGHLVRGLMERGVEPSSIAILTPYNARFFQYSRALTGLQAMYPLADMREIALGKIDAYQGRQADIVIVDLPNHDSMGFLDDPTRLNVGLSRAKRGLVVVANTSVVTKKRFYAKSCLARVLSFLKRAGSSKQLTNKDLEELRLTHYCRQHVGRVQKAFPCKVLPRTRVLFPQEDLLFQLRGRRC</sequence>
<keyword evidence="3" id="KW-0378">Hydrolase</keyword>
<keyword evidence="2" id="KW-0547">Nucleotide-binding</keyword>
<dbReference type="InterPro" id="IPR027417">
    <property type="entry name" value="P-loop_NTPase"/>
</dbReference>
<dbReference type="InterPro" id="IPR041679">
    <property type="entry name" value="DNA2/NAM7-like_C"/>
</dbReference>
<dbReference type="PANTHER" id="PTHR43788">
    <property type="entry name" value="DNA2/NAM7 HELICASE FAMILY MEMBER"/>
    <property type="match status" value="1"/>
</dbReference>